<evidence type="ECO:0000256" key="1">
    <source>
        <dbReference type="ARBA" id="ARBA00004442"/>
    </source>
</evidence>
<dbReference type="EMBL" id="BAABRO010000004">
    <property type="protein sequence ID" value="GAA5506932.1"/>
    <property type="molecule type" value="Genomic_DNA"/>
</dbReference>
<evidence type="ECO:0000256" key="2">
    <source>
        <dbReference type="ARBA" id="ARBA00022452"/>
    </source>
</evidence>
<comment type="subcellular location">
    <subcellularLocation>
        <location evidence="1">Cell outer membrane</location>
    </subcellularLocation>
</comment>
<dbReference type="PROSITE" id="PS51257">
    <property type="entry name" value="PROKAR_LIPOPROTEIN"/>
    <property type="match status" value="1"/>
</dbReference>
<keyword evidence="3" id="KW-0812">Transmembrane</keyword>
<evidence type="ECO:0008006" key="8">
    <source>
        <dbReference type="Google" id="ProtNLM"/>
    </source>
</evidence>
<evidence type="ECO:0000256" key="4">
    <source>
        <dbReference type="ARBA" id="ARBA00023136"/>
    </source>
</evidence>
<reference evidence="6 7" key="1">
    <citation type="submission" date="2024-02" db="EMBL/GenBank/DDBJ databases">
        <title>Rhodopirellula caenicola NBRC 110016.</title>
        <authorList>
            <person name="Ichikawa N."/>
            <person name="Katano-Makiyama Y."/>
            <person name="Hidaka K."/>
        </authorList>
    </citation>
    <scope>NUCLEOTIDE SEQUENCE [LARGE SCALE GENOMIC DNA]</scope>
    <source>
        <strain evidence="6 7">NBRC 110016</strain>
    </source>
</reference>
<proteinExistence type="predicted"/>
<name>A0ABP9VT26_9BACT</name>
<dbReference type="Proteomes" id="UP001416858">
    <property type="component" value="Unassembled WGS sequence"/>
</dbReference>
<keyword evidence="2" id="KW-1134">Transmembrane beta strand</keyword>
<organism evidence="6 7">
    <name type="scientific">Novipirellula caenicola</name>
    <dbReference type="NCBI Taxonomy" id="1536901"/>
    <lineage>
        <taxon>Bacteria</taxon>
        <taxon>Pseudomonadati</taxon>
        <taxon>Planctomycetota</taxon>
        <taxon>Planctomycetia</taxon>
        <taxon>Pirellulales</taxon>
        <taxon>Pirellulaceae</taxon>
        <taxon>Novipirellula</taxon>
    </lineage>
</organism>
<dbReference type="Gene3D" id="1.20.1600.10">
    <property type="entry name" value="Outer membrane efflux proteins (OEP)"/>
    <property type="match status" value="1"/>
</dbReference>
<keyword evidence="7" id="KW-1185">Reference proteome</keyword>
<dbReference type="PANTHER" id="PTHR30026">
    <property type="entry name" value="OUTER MEMBRANE PROTEIN TOLC"/>
    <property type="match status" value="1"/>
</dbReference>
<gene>
    <name evidence="6" type="ORF">Rcae01_02385</name>
</gene>
<dbReference type="SUPFAM" id="SSF56954">
    <property type="entry name" value="Outer membrane efflux proteins (OEP)"/>
    <property type="match status" value="1"/>
</dbReference>
<keyword evidence="4" id="KW-0472">Membrane</keyword>
<evidence type="ECO:0000256" key="3">
    <source>
        <dbReference type="ARBA" id="ARBA00022692"/>
    </source>
</evidence>
<keyword evidence="5" id="KW-0998">Cell outer membrane</keyword>
<protein>
    <recommendedName>
        <fullName evidence="8">Outer membrane efflux protein</fullName>
    </recommendedName>
</protein>
<accession>A0ABP9VT26</accession>
<evidence type="ECO:0000313" key="7">
    <source>
        <dbReference type="Proteomes" id="UP001416858"/>
    </source>
</evidence>
<comment type="caution">
    <text evidence="6">The sequence shown here is derived from an EMBL/GenBank/DDBJ whole genome shotgun (WGS) entry which is preliminary data.</text>
</comment>
<dbReference type="InterPro" id="IPR051906">
    <property type="entry name" value="TolC-like"/>
</dbReference>
<evidence type="ECO:0000313" key="6">
    <source>
        <dbReference type="EMBL" id="GAA5506932.1"/>
    </source>
</evidence>
<evidence type="ECO:0000256" key="5">
    <source>
        <dbReference type="ARBA" id="ARBA00023237"/>
    </source>
</evidence>
<dbReference type="PANTHER" id="PTHR30026:SF23">
    <property type="entry name" value="TO APRF-PUTATIVE OUTER MEMBRANE EFFLUX PROTEIN OR SECRETED ALKALINE PHOSPHATASE-RELATED"/>
    <property type="match status" value="1"/>
</dbReference>
<sequence>MNLAVKICLLTFIGYVGLLAGCGMHSRTYTQQPHITVANRNSIADYDPQWMEVKYTCISNDPVSIDNVQLPPEQRETWELTLDSVVQMALSRSQVIRDIGGAVVSAPDSVSTVFDSVIVRTDPQFGVEAALSDFDAQLATSLLYGRTEQTLNNAIEGQGTRDPRTNFGLLDFSISKITGSGTQLKLGNLTTFDRNNSPLNRFPQSFTGGFQGEIRHPLKQGSGREFNQIAGPGASPGNYRGVRVAQLNTHIEIADFQVAVRDLLLDVERAYWELLLAYRNLDAKLQGRDAALATWRMVQARLATGDADGAEEALARERYYAWVTEVKDAYIGRTAGLAASTATDNRTVGYETGLLAAERRLRFLIGIPFYDGKLIRPIDETIQAEIIFDRPSSFAFALQQRVELQTQQLKIRRLEYELVAARNFLLPQLDLIGQYRMHGFGQDLFGTTTEANSGAYSDLFRGDLQDWTVGFEWKSPVGFRRAHAAVRNAQFQLMREQAIYREQQRQVTIELDAAFAELHRAFATNEANQHRVVGARQRVDAIREKYQVVDIPLEFVNIAIQRAVDAETALARSQVEHTMAVATVHYVRGTYLAYLDVFFQSDAIESVPTCELAGEFTEAPIPDLIPIVEDAGLIEGDAYLPMPR</sequence>